<keyword evidence="1" id="KW-0472">Membrane</keyword>
<dbReference type="Proteomes" id="UP001228905">
    <property type="component" value="Unassembled WGS sequence"/>
</dbReference>
<keyword evidence="1" id="KW-0812">Transmembrane</keyword>
<evidence type="ECO:0000256" key="1">
    <source>
        <dbReference type="SAM" id="Phobius"/>
    </source>
</evidence>
<proteinExistence type="predicted"/>
<evidence type="ECO:0000313" key="2">
    <source>
        <dbReference type="EMBL" id="MDQ0465566.1"/>
    </source>
</evidence>
<dbReference type="RefSeq" id="WP_307351003.1">
    <property type="nucleotide sequence ID" value="NZ_JAUSVS010000007.1"/>
</dbReference>
<feature type="transmembrane region" description="Helical" evidence="1">
    <location>
        <begin position="66"/>
        <end position="88"/>
    </location>
</feature>
<accession>A0ABU0IU83</accession>
<reference evidence="2 3" key="1">
    <citation type="submission" date="2023-07" db="EMBL/GenBank/DDBJ databases">
        <title>Genomic Encyclopedia of Type Strains, Phase IV (KMG-IV): sequencing the most valuable type-strain genomes for metagenomic binning, comparative biology and taxonomic classification.</title>
        <authorList>
            <person name="Goeker M."/>
        </authorList>
    </citation>
    <scope>NUCLEOTIDE SEQUENCE [LARGE SCALE GENOMIC DNA]</scope>
    <source>
        <strain evidence="2 3">DSM 18695</strain>
    </source>
</reference>
<organism evidence="2 3">
    <name type="scientific">Caulobacter ginsengisoli</name>
    <dbReference type="NCBI Taxonomy" id="400775"/>
    <lineage>
        <taxon>Bacteria</taxon>
        <taxon>Pseudomonadati</taxon>
        <taxon>Pseudomonadota</taxon>
        <taxon>Alphaproteobacteria</taxon>
        <taxon>Caulobacterales</taxon>
        <taxon>Caulobacteraceae</taxon>
        <taxon>Caulobacter</taxon>
    </lineage>
</organism>
<keyword evidence="1" id="KW-1133">Transmembrane helix</keyword>
<name>A0ABU0IU83_9CAUL</name>
<keyword evidence="3" id="KW-1185">Reference proteome</keyword>
<evidence type="ECO:0000313" key="3">
    <source>
        <dbReference type="Proteomes" id="UP001228905"/>
    </source>
</evidence>
<protein>
    <submittedName>
        <fullName evidence="2">Uncharacterized protein</fullName>
    </submittedName>
</protein>
<dbReference type="EMBL" id="JAUSVS010000007">
    <property type="protein sequence ID" value="MDQ0465566.1"/>
    <property type="molecule type" value="Genomic_DNA"/>
</dbReference>
<sequence>MRDNTNPFQQPTAPQKPATPLSNVIAGIVTFFATPLIQSASLEPFRDFTVDQYGYDFEWIVDPATWVGSAALTFFGVRAMVPSVLKVVDFRWLDRFLR</sequence>
<gene>
    <name evidence="2" type="ORF">QO010_003355</name>
</gene>
<comment type="caution">
    <text evidence="2">The sequence shown here is derived from an EMBL/GenBank/DDBJ whole genome shotgun (WGS) entry which is preliminary data.</text>
</comment>
<feature type="transmembrane region" description="Helical" evidence="1">
    <location>
        <begin position="21"/>
        <end position="40"/>
    </location>
</feature>